<reference evidence="4" key="1">
    <citation type="journal article" date="2019" name="Int. J. Syst. Evol. Microbiol.">
        <title>The Global Catalogue of Microorganisms (GCM) 10K type strain sequencing project: providing services to taxonomists for standard genome sequencing and annotation.</title>
        <authorList>
            <consortium name="The Broad Institute Genomics Platform"/>
            <consortium name="The Broad Institute Genome Sequencing Center for Infectious Disease"/>
            <person name="Wu L."/>
            <person name="Ma J."/>
        </authorList>
    </citation>
    <scope>NUCLEOTIDE SEQUENCE [LARGE SCALE GENOMIC DNA]</scope>
    <source>
        <strain evidence="4">KCTC 42247</strain>
    </source>
</reference>
<dbReference type="InterPro" id="IPR036890">
    <property type="entry name" value="HATPase_C_sf"/>
</dbReference>
<accession>A0ABW5UAM8</accession>
<sequence length="277" mass="32204">MITFYSLSSCLIYFVMYGNQFTGLLYGAYVVSDYPFSLREFLQTILIMHGHFTMLAILYNEYERRISEVKEKLKQVEQRIAAQQQKAKFEYISLAQQVSAHTMVNVFQYWKSHFQIISPELLPQIDRLYELMLYYMHSHDVSSPKSILCSVELSIVQAYVEIQRSLTSVPIEIVWNIIGNLDSNAIPPTTLMTLIENALKHGITDDPEYPVNVVFSVKIDEINIRIENKIKKNINSPSHGVGLTALRKRLEYIYNDDFKLSVNNSQSWFRVELRIVV</sequence>
<dbReference type="Gene3D" id="3.30.565.10">
    <property type="entry name" value="Histidine kinase-like ATPase, C-terminal domain"/>
    <property type="match status" value="1"/>
</dbReference>
<keyword evidence="1" id="KW-0175">Coiled coil</keyword>
<dbReference type="PANTHER" id="PTHR34220:SF7">
    <property type="entry name" value="SENSOR HISTIDINE KINASE YPDA"/>
    <property type="match status" value="1"/>
</dbReference>
<dbReference type="Proteomes" id="UP001597418">
    <property type="component" value="Unassembled WGS sequence"/>
</dbReference>
<evidence type="ECO:0000256" key="2">
    <source>
        <dbReference type="SAM" id="Phobius"/>
    </source>
</evidence>
<gene>
    <name evidence="3" type="ORF">ACFSQ6_03330</name>
</gene>
<organism evidence="3 4">
    <name type="scientific">Sphingobacterium populi</name>
    <dbReference type="NCBI Taxonomy" id="1812824"/>
    <lineage>
        <taxon>Bacteria</taxon>
        <taxon>Pseudomonadati</taxon>
        <taxon>Bacteroidota</taxon>
        <taxon>Sphingobacteriia</taxon>
        <taxon>Sphingobacteriales</taxon>
        <taxon>Sphingobacteriaceae</taxon>
        <taxon>Sphingobacterium</taxon>
    </lineage>
</organism>
<proteinExistence type="predicted"/>
<comment type="caution">
    <text evidence="3">The sequence shown here is derived from an EMBL/GenBank/DDBJ whole genome shotgun (WGS) entry which is preliminary data.</text>
</comment>
<keyword evidence="2" id="KW-0472">Membrane</keyword>
<keyword evidence="2" id="KW-1133">Transmembrane helix</keyword>
<evidence type="ECO:0000256" key="1">
    <source>
        <dbReference type="SAM" id="Coils"/>
    </source>
</evidence>
<keyword evidence="4" id="KW-1185">Reference proteome</keyword>
<feature type="coiled-coil region" evidence="1">
    <location>
        <begin position="59"/>
        <end position="86"/>
    </location>
</feature>
<evidence type="ECO:0008006" key="5">
    <source>
        <dbReference type="Google" id="ProtNLM"/>
    </source>
</evidence>
<protein>
    <recommendedName>
        <fullName evidence="5">Signal transduction histidine kinase internal region domain-containing protein</fullName>
    </recommendedName>
</protein>
<dbReference type="InterPro" id="IPR050640">
    <property type="entry name" value="Bact_2-comp_sensor_kinase"/>
</dbReference>
<evidence type="ECO:0000313" key="3">
    <source>
        <dbReference type="EMBL" id="MFD2742418.1"/>
    </source>
</evidence>
<feature type="transmembrane region" description="Helical" evidence="2">
    <location>
        <begin position="12"/>
        <end position="29"/>
    </location>
</feature>
<dbReference type="EMBL" id="JBHUMB010000005">
    <property type="protein sequence ID" value="MFD2742418.1"/>
    <property type="molecule type" value="Genomic_DNA"/>
</dbReference>
<keyword evidence="2" id="KW-0812">Transmembrane</keyword>
<evidence type="ECO:0000313" key="4">
    <source>
        <dbReference type="Proteomes" id="UP001597418"/>
    </source>
</evidence>
<dbReference type="PANTHER" id="PTHR34220">
    <property type="entry name" value="SENSOR HISTIDINE KINASE YPDA"/>
    <property type="match status" value="1"/>
</dbReference>
<name>A0ABW5UAM8_9SPHI</name>
<feature type="transmembrane region" description="Helical" evidence="2">
    <location>
        <begin position="41"/>
        <end position="60"/>
    </location>
</feature>